<protein>
    <submittedName>
        <fullName evidence="2">Preprotein translocase subunit SecE</fullName>
    </submittedName>
</protein>
<evidence type="ECO:0000313" key="2">
    <source>
        <dbReference type="EMBL" id="MES5148425.1"/>
    </source>
</evidence>
<dbReference type="RefSeq" id="WP_133476759.1">
    <property type="nucleotide sequence ID" value="NZ_CP083390.1"/>
</dbReference>
<gene>
    <name evidence="2" type="ORF">ABVC42_00425</name>
</gene>
<dbReference type="EMBL" id="JBETVU010000007">
    <property type="protein sequence ID" value="MES5148425.1"/>
    <property type="molecule type" value="Genomic_DNA"/>
</dbReference>
<evidence type="ECO:0000313" key="3">
    <source>
        <dbReference type="Proteomes" id="UP001434419"/>
    </source>
</evidence>
<name>A0ABV2B6E1_9LACO</name>
<keyword evidence="1" id="KW-0472">Membrane</keyword>
<dbReference type="Gene3D" id="1.20.5.1030">
    <property type="entry name" value="Preprotein translocase secy subunit"/>
    <property type="match status" value="1"/>
</dbReference>
<feature type="transmembrane region" description="Helical" evidence="1">
    <location>
        <begin position="22"/>
        <end position="43"/>
    </location>
</feature>
<evidence type="ECO:0000256" key="1">
    <source>
        <dbReference type="SAM" id="Phobius"/>
    </source>
</evidence>
<dbReference type="Proteomes" id="UP001434419">
    <property type="component" value="Unassembled WGS sequence"/>
</dbReference>
<sequence>MEYLDKVIQTLKECTWEDAGKAFANTGIMLLLIVVIAIAYAAMDSVAKGLLKI</sequence>
<reference evidence="2" key="1">
    <citation type="submission" date="2024-06" db="EMBL/GenBank/DDBJ databases">
        <title>Vaginal Lactobacillus fatty acid response mechanisms reveal a metabolite-targeted strategy for bacterial vaginosis treatment.</title>
        <authorList>
            <person name="Zhu M."/>
            <person name="Blainey P.C."/>
            <person name="Bloom S.M."/>
            <person name="Kwon D.S."/>
        </authorList>
    </citation>
    <scope>NUCLEOTIDE SEQUENCE</scope>
    <source>
        <strain evidence="2">194_F1_1</strain>
    </source>
</reference>
<dbReference type="InterPro" id="IPR038379">
    <property type="entry name" value="SecE_sf"/>
</dbReference>
<keyword evidence="1" id="KW-0812">Transmembrane</keyword>
<organism evidence="2 3">
    <name type="scientific">Lactobacillus crispatus</name>
    <dbReference type="NCBI Taxonomy" id="47770"/>
    <lineage>
        <taxon>Bacteria</taxon>
        <taxon>Bacillati</taxon>
        <taxon>Bacillota</taxon>
        <taxon>Bacilli</taxon>
        <taxon>Lactobacillales</taxon>
        <taxon>Lactobacillaceae</taxon>
        <taxon>Lactobacillus</taxon>
    </lineage>
</organism>
<comment type="caution">
    <text evidence="2">The sequence shown here is derived from an EMBL/GenBank/DDBJ whole genome shotgun (WGS) entry which is preliminary data.</text>
</comment>
<keyword evidence="1" id="KW-1133">Transmembrane helix</keyword>
<proteinExistence type="predicted"/>
<keyword evidence="3" id="KW-1185">Reference proteome</keyword>
<accession>A0ABV2B6E1</accession>